<comment type="similarity">
    <text evidence="2 9 11">Belongs to the glycosyl hydrolase 9 (cellulase E) family.</text>
</comment>
<feature type="domain" description="Dockerin" evidence="12">
    <location>
        <begin position="823"/>
        <end position="887"/>
    </location>
</feature>
<dbReference type="STRING" id="1330534.L323_03645"/>
<dbReference type="RefSeq" id="WP_020814343.1">
    <property type="nucleotide sequence ID" value="NZ_ATAY01000019.1"/>
</dbReference>
<gene>
    <name evidence="13" type="ORF">L323_03645</name>
</gene>
<dbReference type="PROSITE" id="PS00698">
    <property type="entry name" value="GH9_3"/>
    <property type="match status" value="1"/>
</dbReference>
<dbReference type="Gene3D" id="2.60.40.10">
    <property type="entry name" value="Immunoglobulins"/>
    <property type="match status" value="1"/>
</dbReference>
<evidence type="ECO:0000256" key="11">
    <source>
        <dbReference type="RuleBase" id="RU361166"/>
    </source>
</evidence>
<keyword evidence="5" id="KW-0136">Cellulose degradation</keyword>
<feature type="active site" evidence="9">
    <location>
        <position position="736"/>
    </location>
</feature>
<dbReference type="SUPFAM" id="SSF48208">
    <property type="entry name" value="Six-hairpin glycosidases"/>
    <property type="match status" value="1"/>
</dbReference>
<dbReference type="InterPro" id="IPR036439">
    <property type="entry name" value="Dockerin_dom_sf"/>
</dbReference>
<dbReference type="SUPFAM" id="SSF63446">
    <property type="entry name" value="Type I dockerin domain"/>
    <property type="match status" value="1"/>
</dbReference>
<dbReference type="PROSITE" id="PS00018">
    <property type="entry name" value="EF_HAND_1"/>
    <property type="match status" value="1"/>
</dbReference>
<evidence type="ECO:0000256" key="1">
    <source>
        <dbReference type="ARBA" id="ARBA00000966"/>
    </source>
</evidence>
<feature type="active site" evidence="10">
    <location>
        <position position="787"/>
    </location>
</feature>
<keyword evidence="7 9" id="KW-0326">Glycosidase</keyword>
<keyword evidence="4 9" id="KW-0378">Hydrolase</keyword>
<dbReference type="InterPro" id="IPR014756">
    <property type="entry name" value="Ig_E-set"/>
</dbReference>
<dbReference type="PANTHER" id="PTHR22298">
    <property type="entry name" value="ENDO-1,4-BETA-GLUCANASE"/>
    <property type="match status" value="1"/>
</dbReference>
<keyword evidence="8 9" id="KW-0624">Polysaccharide degradation</keyword>
<evidence type="ECO:0000256" key="4">
    <source>
        <dbReference type="ARBA" id="ARBA00022801"/>
    </source>
</evidence>
<comment type="caution">
    <text evidence="13">The sequence shown here is derived from an EMBL/GenBank/DDBJ whole genome shotgun (WGS) entry which is preliminary data.</text>
</comment>
<dbReference type="InterPro" id="IPR033126">
    <property type="entry name" value="Glyco_hydro_9_Asp/Glu_AS"/>
</dbReference>
<dbReference type="InterPro" id="IPR008979">
    <property type="entry name" value="Galactose-bd-like_sf"/>
</dbReference>
<dbReference type="PROSITE" id="PS00592">
    <property type="entry name" value="GH9_2"/>
    <property type="match status" value="1"/>
</dbReference>
<dbReference type="PATRIC" id="fig|1330534.3.peg.727"/>
<proteinExistence type="inferred from homology"/>
<dbReference type="SUPFAM" id="SSF49785">
    <property type="entry name" value="Galactose-binding domain-like"/>
    <property type="match status" value="1"/>
</dbReference>
<dbReference type="InterPro" id="IPR016134">
    <property type="entry name" value="Dockerin_dom"/>
</dbReference>
<evidence type="ECO:0000256" key="9">
    <source>
        <dbReference type="PROSITE-ProRule" id="PRU10059"/>
    </source>
</evidence>
<keyword evidence="3 11" id="KW-0732">Signal</keyword>
<dbReference type="Proteomes" id="UP000016860">
    <property type="component" value="Unassembled WGS sequence"/>
</dbReference>
<dbReference type="PROSITE" id="PS00448">
    <property type="entry name" value="CLOS_CELLULOSOME_RPT"/>
    <property type="match status" value="1"/>
</dbReference>
<dbReference type="SUPFAM" id="SSF81296">
    <property type="entry name" value="E set domains"/>
    <property type="match status" value="1"/>
</dbReference>
<dbReference type="Gene3D" id="2.60.120.260">
    <property type="entry name" value="Galactose-binding domain-like"/>
    <property type="match status" value="1"/>
</dbReference>
<keyword evidence="6 9" id="KW-0119">Carbohydrate metabolism</keyword>
<dbReference type="InterPro" id="IPR012341">
    <property type="entry name" value="6hp_glycosidase-like_sf"/>
</dbReference>
<feature type="active site" evidence="10">
    <location>
        <position position="796"/>
    </location>
</feature>
<evidence type="ECO:0000259" key="12">
    <source>
        <dbReference type="PROSITE" id="PS51766"/>
    </source>
</evidence>
<name>U4R6H5_9FIRM</name>
<dbReference type="CDD" id="cd14256">
    <property type="entry name" value="Dockerin_I"/>
    <property type="match status" value="1"/>
</dbReference>
<dbReference type="GO" id="GO:0030245">
    <property type="term" value="P:cellulose catabolic process"/>
    <property type="evidence" value="ECO:0007669"/>
    <property type="project" value="UniProtKB-KW"/>
</dbReference>
<dbReference type="Gene3D" id="1.50.10.10">
    <property type="match status" value="1"/>
</dbReference>
<evidence type="ECO:0000256" key="5">
    <source>
        <dbReference type="ARBA" id="ARBA00023001"/>
    </source>
</evidence>
<evidence type="ECO:0000256" key="2">
    <source>
        <dbReference type="ARBA" id="ARBA00007072"/>
    </source>
</evidence>
<sequence length="887" mass="97035">MKKRLVKKVAMLIAMVLVLSSLIGQAFAVEYEGAGDLIRNHTFDNRIGLPWHVVESYPAKADFEITTDGKYKITANKIGPAGTGERWDIQFRHRGLTLQQGHTYTVQFTVTASRACKIYPKVGDQGDPYAEYWHMNIDQGKWDFVELQAGVAKTITAQWQQKVDKSNVEFAFHLAPEKGTSEANNPDSFQPITYTFDDMYIKDPQFIGYPKAIPEPTNVVRLNQEGFYPNSDKIATVKTSSTTPINWQLVNSAGTAVLTGKSTIKGADHASGDNVHIIDFSSYKTVGTGYKIVTDVPVTTVGDNESMKFNIGNDIYTQMKYDSMKYFYHNRSAIPIQMPYCDQAQWARPAGHTSDILSPDPTKDYKANYTLDVTGGWYDAGDHGKYVVNGGISTWTVMNAYERALHLGGDTSVAPFKDGSLNIPESGNGYPDILDETRYNLKTLLNMQVPAGNELAGMAHHKAHDERWTALATRPDQDTMKRWLQPPSTAATLNLAAIAAQGSRLWKQYDSAFATKCLTAAETAWDAAVAHPAIYATMEQGAGGGAYGDNYVLDDFYWAACELYATTGSDKYLNYIKSSKHYLEMPTELTGGEDNGLTGAFDWGCTAGMGTITLALVPNKLPATDVAKAKANIQAAADKFISIENAQGYGVPIEEKVISSPFDQSTVSGFPWGSNSFVINEAIVMSYAYEFSNVNGAKNNKYINGAITAMDYILGRNPNVQSYITGYGDNPLENPHHRFWSYQADNSFPHPPAGCLSGGPNSGLQDPWVKGSGWQPGVRPAEMCFMDNIESWSTNEITINWNAPLAWMSAYLAEAGPKIGGSSTVNLGDVNADGNKDAIDFALLKKALLTQDNSTINVANADINKDGAVDAVDFALLKSFLLGKITL</sequence>
<evidence type="ECO:0000313" key="13">
    <source>
        <dbReference type="EMBL" id="EPR13543.1"/>
    </source>
</evidence>
<feature type="chain" id="PRO_5005147651" description="Glucanase" evidence="11">
    <location>
        <begin position="29"/>
        <end position="887"/>
    </location>
</feature>
<evidence type="ECO:0000256" key="10">
    <source>
        <dbReference type="PROSITE-ProRule" id="PRU10060"/>
    </source>
</evidence>
<dbReference type="InterPro" id="IPR002105">
    <property type="entry name" value="Dockerin_1_rpt"/>
</dbReference>
<organism evidence="13 14">
    <name type="scientific">Ruminiclostridium papyrosolvens C7</name>
    <dbReference type="NCBI Taxonomy" id="1330534"/>
    <lineage>
        <taxon>Bacteria</taxon>
        <taxon>Bacillati</taxon>
        <taxon>Bacillota</taxon>
        <taxon>Clostridia</taxon>
        <taxon>Eubacteriales</taxon>
        <taxon>Oscillospiraceae</taxon>
        <taxon>Ruminiclostridium</taxon>
    </lineage>
</organism>
<evidence type="ECO:0000313" key="14">
    <source>
        <dbReference type="Proteomes" id="UP000016860"/>
    </source>
</evidence>
<dbReference type="EMBL" id="ATAY01000019">
    <property type="protein sequence ID" value="EPR13543.1"/>
    <property type="molecule type" value="Genomic_DNA"/>
</dbReference>
<accession>U4R6H5</accession>
<evidence type="ECO:0000256" key="6">
    <source>
        <dbReference type="ARBA" id="ARBA00023277"/>
    </source>
</evidence>
<dbReference type="InterPro" id="IPR018221">
    <property type="entry name" value="Glyco_hydro_9_His_AS"/>
</dbReference>
<comment type="catalytic activity">
    <reaction evidence="1">
        <text>Endohydrolysis of (1-&gt;4)-beta-D-glucosidic linkages in cellulose, lichenin and cereal beta-D-glucans.</text>
        <dbReference type="EC" id="3.2.1.4"/>
    </reaction>
</comment>
<dbReference type="InterPro" id="IPR013783">
    <property type="entry name" value="Ig-like_fold"/>
</dbReference>
<dbReference type="InterPro" id="IPR008928">
    <property type="entry name" value="6-hairpin_glycosidase_sf"/>
</dbReference>
<dbReference type="GO" id="GO:0008810">
    <property type="term" value="F:cellulase activity"/>
    <property type="evidence" value="ECO:0007669"/>
    <property type="project" value="UniProtKB-EC"/>
</dbReference>
<dbReference type="Pfam" id="PF00759">
    <property type="entry name" value="Glyco_hydro_9"/>
    <property type="match status" value="1"/>
</dbReference>
<dbReference type="InterPro" id="IPR004197">
    <property type="entry name" value="Cellulase_Ig-like"/>
</dbReference>
<dbReference type="Gene3D" id="1.10.1330.10">
    <property type="entry name" value="Dockerin domain"/>
    <property type="match status" value="1"/>
</dbReference>
<dbReference type="EC" id="3.2.1.-" evidence="11"/>
<dbReference type="AlphaFoldDB" id="U4R6H5"/>
<dbReference type="InterPro" id="IPR018247">
    <property type="entry name" value="EF_Hand_1_Ca_BS"/>
</dbReference>
<evidence type="ECO:0000256" key="8">
    <source>
        <dbReference type="ARBA" id="ARBA00023326"/>
    </source>
</evidence>
<dbReference type="InterPro" id="IPR001701">
    <property type="entry name" value="Glyco_hydro_9"/>
</dbReference>
<reference evidence="13 14" key="1">
    <citation type="journal article" date="2013" name="Genome Announc.">
        <title>Draft Genome Sequence of the Cellulolytic Bacterium Clostridium papyrosolvens C7 (ATCC 700395).</title>
        <authorList>
            <person name="Zepeda V."/>
            <person name="Dassa B."/>
            <person name="Borovok I."/>
            <person name="Lamed R."/>
            <person name="Bayer E.A."/>
            <person name="Cate J.H."/>
        </authorList>
    </citation>
    <scope>NUCLEOTIDE SEQUENCE [LARGE SCALE GENOMIC DNA]</scope>
    <source>
        <strain evidence="13 14">C7</strain>
    </source>
</reference>
<dbReference type="Pfam" id="PF02018">
    <property type="entry name" value="CBM_4_9"/>
    <property type="match status" value="1"/>
</dbReference>
<feature type="signal peptide" evidence="11">
    <location>
        <begin position="1"/>
        <end position="28"/>
    </location>
</feature>
<dbReference type="Pfam" id="PF00404">
    <property type="entry name" value="Dockerin_1"/>
    <property type="match status" value="1"/>
</dbReference>
<dbReference type="Pfam" id="PF02927">
    <property type="entry name" value="CelD_N"/>
    <property type="match status" value="1"/>
</dbReference>
<evidence type="ECO:0000256" key="3">
    <source>
        <dbReference type="ARBA" id="ARBA00022729"/>
    </source>
</evidence>
<dbReference type="PROSITE" id="PS51766">
    <property type="entry name" value="DOCKERIN"/>
    <property type="match status" value="1"/>
</dbReference>
<dbReference type="CDD" id="cd02850">
    <property type="entry name" value="E_set_Cellulase_N"/>
    <property type="match status" value="1"/>
</dbReference>
<dbReference type="OrthoDB" id="9758662at2"/>
<evidence type="ECO:0000256" key="7">
    <source>
        <dbReference type="ARBA" id="ARBA00023295"/>
    </source>
</evidence>
<dbReference type="InterPro" id="IPR003305">
    <property type="entry name" value="CenC_carb-bd"/>
</dbReference>
<protein>
    <recommendedName>
        <fullName evidence="11">Glucanase</fullName>
        <ecNumber evidence="11">3.2.1.-</ecNumber>
    </recommendedName>
</protein>